<dbReference type="Proteomes" id="UP000236333">
    <property type="component" value="Unassembled WGS sequence"/>
</dbReference>
<keyword evidence="4" id="KW-1185">Reference proteome</keyword>
<keyword evidence="1" id="KW-0175">Coiled coil</keyword>
<sequence length="269" mass="29315">MTSWKGQGSASFKDALNDGPAHQALQQASGLAGAAQLISGQLDEVVRGLPPGIDALGGKMRALLGVFKEKLDNASFSALTDSITELVRAINAKDQNVVAVEQEVAALKQKVADLERVIAEFAEQRQDVLGGQLACNLDDIVCQAVLGPGTSMNLNKLNKYVEEFHDDADLQQRWRSAVRFLETNAGMPLHRLIAALRPLRQQRYTAAHGTAEEQEVTAADLRRWGDTQSTYVKAAVQLVLPILQPLTFPDKPLRPLNPDDVDKVIFKEA</sequence>
<dbReference type="EMBL" id="PGGS01000165">
    <property type="protein sequence ID" value="PNH07724.1"/>
    <property type="molecule type" value="Genomic_DNA"/>
</dbReference>
<proteinExistence type="predicted"/>
<gene>
    <name evidence="2" type="ORF">TSOC_005795</name>
    <name evidence="3" type="ORF">TSOC_005797</name>
</gene>
<feature type="coiled-coil region" evidence="1">
    <location>
        <begin position="90"/>
        <end position="124"/>
    </location>
</feature>
<evidence type="ECO:0000313" key="3">
    <source>
        <dbReference type="EMBL" id="PNH07724.1"/>
    </source>
</evidence>
<reference evidence="3 4" key="1">
    <citation type="journal article" date="2017" name="Mol. Biol. Evol.">
        <title>The 4-celled Tetrabaena socialis nuclear genome reveals the essential components for genetic control of cell number at the origin of multicellularity in the volvocine lineage.</title>
        <authorList>
            <person name="Featherston J."/>
            <person name="Arakaki Y."/>
            <person name="Hanschen E.R."/>
            <person name="Ferris P.J."/>
            <person name="Michod R.E."/>
            <person name="Olson B.J.S.C."/>
            <person name="Nozaki H."/>
            <person name="Durand P.M."/>
        </authorList>
    </citation>
    <scope>NUCLEOTIDE SEQUENCE [LARGE SCALE GENOMIC DNA]</scope>
    <source>
        <strain evidence="3 4">NIES-571</strain>
    </source>
</reference>
<dbReference type="EMBL" id="PGGS01000165">
    <property type="protein sequence ID" value="PNH07722.1"/>
    <property type="molecule type" value="Genomic_DNA"/>
</dbReference>
<evidence type="ECO:0000313" key="2">
    <source>
        <dbReference type="EMBL" id="PNH07722.1"/>
    </source>
</evidence>
<evidence type="ECO:0000313" key="4">
    <source>
        <dbReference type="Proteomes" id="UP000236333"/>
    </source>
</evidence>
<dbReference type="AlphaFoldDB" id="A0A2J8A5D0"/>
<protein>
    <submittedName>
        <fullName evidence="3">Uncharacterized protein</fullName>
    </submittedName>
</protein>
<comment type="caution">
    <text evidence="3">The sequence shown here is derived from an EMBL/GenBank/DDBJ whole genome shotgun (WGS) entry which is preliminary data.</text>
</comment>
<evidence type="ECO:0000256" key="1">
    <source>
        <dbReference type="SAM" id="Coils"/>
    </source>
</evidence>
<organism evidence="3 4">
    <name type="scientific">Tetrabaena socialis</name>
    <dbReference type="NCBI Taxonomy" id="47790"/>
    <lineage>
        <taxon>Eukaryota</taxon>
        <taxon>Viridiplantae</taxon>
        <taxon>Chlorophyta</taxon>
        <taxon>core chlorophytes</taxon>
        <taxon>Chlorophyceae</taxon>
        <taxon>CS clade</taxon>
        <taxon>Chlamydomonadales</taxon>
        <taxon>Tetrabaenaceae</taxon>
        <taxon>Tetrabaena</taxon>
    </lineage>
</organism>
<dbReference type="OrthoDB" id="556738at2759"/>
<name>A0A2J8A5D0_9CHLO</name>
<accession>A0A2J8A5D0</accession>